<dbReference type="EMBL" id="JBHRSS010000007">
    <property type="protein sequence ID" value="MFC3105112.1"/>
    <property type="molecule type" value="Genomic_DNA"/>
</dbReference>
<sequence length="363" mass="40240">MSLPIKTSSEDVAKVIGYLKTKPTGASISEAKGIVGSQPIDSRKVSAYVFWELVEREGERLKLASRGWDIARNKRSESDVYREIIDGIVPYRAALEWAYHQSFDSLTNVDVAAFWHEHHGESTGSSNENTIKEQAVCFFRVAEAAGVGKCVIGRRGNATRLDLLKSELEAIVEGGPSTPPIRTNSDTEELEVEEEDNIEEQEMRGGNRKTDDLDAALEIQEIKVFISHGKNTELVDQVDTILGLSDIDSEVAVKEESSAIPVPDKVFGAMRRSNAGIIIVSVEEGNTDADGNYVINNNVLIEIGAAFVLYDRRVILLWDKRLSVPSNLQGLYRCEFEGSDLNWNAGMKLMKAIKEFKKDMKNG</sequence>
<dbReference type="Pfam" id="PF10137">
    <property type="entry name" value="CAP12-PCTIR_TIR"/>
    <property type="match status" value="1"/>
</dbReference>
<protein>
    <submittedName>
        <fullName evidence="3">TIR domain-containing protein</fullName>
    </submittedName>
</protein>
<evidence type="ECO:0000256" key="1">
    <source>
        <dbReference type="SAM" id="MobiDB-lite"/>
    </source>
</evidence>
<evidence type="ECO:0000313" key="3">
    <source>
        <dbReference type="EMBL" id="MFC3105112.1"/>
    </source>
</evidence>
<accession>A0ABV7EQS6</accession>
<feature type="region of interest" description="Disordered" evidence="1">
    <location>
        <begin position="174"/>
        <end position="208"/>
    </location>
</feature>
<gene>
    <name evidence="3" type="ORF">ACFOSU_14620</name>
</gene>
<evidence type="ECO:0000313" key="4">
    <source>
        <dbReference type="Proteomes" id="UP001595462"/>
    </source>
</evidence>
<dbReference type="RefSeq" id="WP_380690673.1">
    <property type="nucleotide sequence ID" value="NZ_JBHRSS010000007.1"/>
</dbReference>
<keyword evidence="4" id="KW-1185">Reference proteome</keyword>
<feature type="domain" description="CD-NTase-associated protein 12/Pycsar effector protein TIR" evidence="2">
    <location>
        <begin position="223"/>
        <end position="337"/>
    </location>
</feature>
<organism evidence="3 4">
    <name type="scientific">Salinisphaera aquimarina</name>
    <dbReference type="NCBI Taxonomy" id="2094031"/>
    <lineage>
        <taxon>Bacteria</taxon>
        <taxon>Pseudomonadati</taxon>
        <taxon>Pseudomonadota</taxon>
        <taxon>Gammaproteobacteria</taxon>
        <taxon>Salinisphaerales</taxon>
        <taxon>Salinisphaeraceae</taxon>
        <taxon>Salinisphaera</taxon>
    </lineage>
</organism>
<feature type="compositionally biased region" description="Acidic residues" evidence="1">
    <location>
        <begin position="186"/>
        <end position="200"/>
    </location>
</feature>
<evidence type="ECO:0000259" key="2">
    <source>
        <dbReference type="Pfam" id="PF10137"/>
    </source>
</evidence>
<name>A0ABV7EQS6_9GAMM</name>
<proteinExistence type="predicted"/>
<dbReference type="Proteomes" id="UP001595462">
    <property type="component" value="Unassembled WGS sequence"/>
</dbReference>
<comment type="caution">
    <text evidence="3">The sequence shown here is derived from an EMBL/GenBank/DDBJ whole genome shotgun (WGS) entry which is preliminary data.</text>
</comment>
<reference evidence="4" key="1">
    <citation type="journal article" date="2019" name="Int. J. Syst. Evol. Microbiol.">
        <title>The Global Catalogue of Microorganisms (GCM) 10K type strain sequencing project: providing services to taxonomists for standard genome sequencing and annotation.</title>
        <authorList>
            <consortium name="The Broad Institute Genomics Platform"/>
            <consortium name="The Broad Institute Genome Sequencing Center for Infectious Disease"/>
            <person name="Wu L."/>
            <person name="Ma J."/>
        </authorList>
    </citation>
    <scope>NUCLEOTIDE SEQUENCE [LARGE SCALE GENOMIC DNA]</scope>
    <source>
        <strain evidence="4">KCTC 52640</strain>
    </source>
</reference>
<dbReference type="InterPro" id="IPR019302">
    <property type="entry name" value="CAP12/PCTIR_TIR_dom"/>
</dbReference>